<dbReference type="EMBL" id="KU878088">
    <property type="protein sequence ID" value="AMS01257.1"/>
    <property type="molecule type" value="Genomic_DNA"/>
</dbReference>
<feature type="transmembrane region" description="Helical" evidence="1">
    <location>
        <begin position="12"/>
        <end position="37"/>
    </location>
</feature>
<dbReference type="GeneID" id="29058891"/>
<evidence type="ECO:0000313" key="2">
    <source>
        <dbReference type="EMBL" id="AMS01257.1"/>
    </source>
</evidence>
<accession>A0A172JI87</accession>
<name>A0A172JI87_BPPB1</name>
<keyword evidence="1" id="KW-0812">Transmembrane</keyword>
<dbReference type="KEGG" id="vg:29058891"/>
<protein>
    <submittedName>
        <fullName evidence="2">Putative membrane protein</fullName>
    </submittedName>
</protein>
<organism evidence="2 3">
    <name type="scientific">Bacillus phage AR9</name>
    <dbReference type="NCBI Taxonomy" id="1815509"/>
    <lineage>
        <taxon>Viruses</taxon>
        <taxon>Duplodnaviria</taxon>
        <taxon>Heunggongvirae</taxon>
        <taxon>Uroviricota</taxon>
        <taxon>Caudoviricetes</taxon>
        <taxon>Takahashivirus</taxon>
        <taxon>Bacillus phage PBS1</taxon>
    </lineage>
</organism>
<evidence type="ECO:0000313" key="3">
    <source>
        <dbReference type="Proteomes" id="UP000202618"/>
    </source>
</evidence>
<gene>
    <name evidence="2" type="ORF">AR9_g173</name>
</gene>
<dbReference type="Proteomes" id="UP000202618">
    <property type="component" value="Segment"/>
</dbReference>
<dbReference type="RefSeq" id="YP_009283077.1">
    <property type="nucleotide sequence ID" value="NC_031039.1"/>
</dbReference>
<sequence length="50" mass="5617">MDIYESFCFSLLGFGLAIAVVCVTLSVILVLNTNILIKRQIEKLEDKIND</sequence>
<evidence type="ECO:0000256" key="1">
    <source>
        <dbReference type="SAM" id="Phobius"/>
    </source>
</evidence>
<keyword evidence="1" id="KW-1133">Transmembrane helix</keyword>
<keyword evidence="1" id="KW-0472">Membrane</keyword>
<proteinExistence type="predicted"/>
<reference evidence="2 3" key="1">
    <citation type="journal article" date="2016" name="Virology">
        <title>The genome of AR9, a giant transducing Bacillus phage encoding two multisubunit RNA polymerases.</title>
        <authorList>
            <person name="Lavysh D."/>
            <person name="Sokolova M."/>
            <person name="Minakhin L."/>
            <person name="Yakunina M."/>
            <person name="Artamonova T."/>
            <person name="Kozyavkin S."/>
            <person name="Makarova K.S."/>
            <person name="Koonin E.V."/>
            <person name="Severinov K."/>
        </authorList>
    </citation>
    <scope>NUCLEOTIDE SEQUENCE [LARGE SCALE GENOMIC DNA]</scope>
</reference>